<accession>A0A3N0F081</accession>
<gene>
    <name evidence="1" type="ORF">ED312_02690</name>
</gene>
<protein>
    <recommendedName>
        <fullName evidence="3">DUF2946 domain-containing protein</fullName>
    </recommendedName>
</protein>
<organism evidence="1 2">
    <name type="scientific">Sinomicrobium pectinilyticum</name>
    <dbReference type="NCBI Taxonomy" id="1084421"/>
    <lineage>
        <taxon>Bacteria</taxon>
        <taxon>Pseudomonadati</taxon>
        <taxon>Bacteroidota</taxon>
        <taxon>Flavobacteriia</taxon>
        <taxon>Flavobacteriales</taxon>
        <taxon>Flavobacteriaceae</taxon>
        <taxon>Sinomicrobium</taxon>
    </lineage>
</organism>
<sequence length="114" mass="12473">MFFILLPGMKAFRAHISFSLITAVLFSILFQAYHVIDHASETPLLLKEKQNVINQSVSKCPVCDFKLSVFNTPEITNFTPKGPVESTIYINDYTPPALSASGGGITALRAPPCI</sequence>
<evidence type="ECO:0000313" key="1">
    <source>
        <dbReference type="EMBL" id="RNL93372.1"/>
    </source>
</evidence>
<evidence type="ECO:0008006" key="3">
    <source>
        <dbReference type="Google" id="ProtNLM"/>
    </source>
</evidence>
<proteinExistence type="predicted"/>
<comment type="caution">
    <text evidence="1">The sequence shown here is derived from an EMBL/GenBank/DDBJ whole genome shotgun (WGS) entry which is preliminary data.</text>
</comment>
<dbReference type="EMBL" id="RJTM01000012">
    <property type="protein sequence ID" value="RNL93372.1"/>
    <property type="molecule type" value="Genomic_DNA"/>
</dbReference>
<name>A0A3N0F081_SINP1</name>
<keyword evidence="2" id="KW-1185">Reference proteome</keyword>
<reference evidence="1 2" key="1">
    <citation type="submission" date="2018-10" db="EMBL/GenBank/DDBJ databases">
        <title>Sinomicrobium pectinilyticum sp. nov., a pectinase-producing bacterium isolated from alkaline and saline soil, and emended description of the genus Sinomicrobium.</title>
        <authorList>
            <person name="Cheng B."/>
            <person name="Li C."/>
            <person name="Lai Q."/>
            <person name="Du M."/>
            <person name="Shao Z."/>
            <person name="Xu P."/>
            <person name="Yang C."/>
        </authorList>
    </citation>
    <scope>NUCLEOTIDE SEQUENCE [LARGE SCALE GENOMIC DNA]</scope>
    <source>
        <strain evidence="1 2">5DNS001</strain>
    </source>
</reference>
<dbReference type="AlphaFoldDB" id="A0A3N0F081"/>
<dbReference type="Proteomes" id="UP000267469">
    <property type="component" value="Unassembled WGS sequence"/>
</dbReference>
<evidence type="ECO:0000313" key="2">
    <source>
        <dbReference type="Proteomes" id="UP000267469"/>
    </source>
</evidence>